<dbReference type="AlphaFoldDB" id="A0AB34K0S9"/>
<evidence type="ECO:0000313" key="2">
    <source>
        <dbReference type="EMBL" id="KAL1526706.1"/>
    </source>
</evidence>
<evidence type="ECO:0000256" key="1">
    <source>
        <dbReference type="SAM" id="MobiDB-lite"/>
    </source>
</evidence>
<gene>
    <name evidence="2" type="ORF">AB1Y20_015406</name>
</gene>
<feature type="region of interest" description="Disordered" evidence="1">
    <location>
        <begin position="189"/>
        <end position="261"/>
    </location>
</feature>
<reference evidence="2 3" key="1">
    <citation type="journal article" date="2024" name="Science">
        <title>Giant polyketide synthase enzymes in the biosynthesis of giant marine polyether toxins.</title>
        <authorList>
            <person name="Fallon T.R."/>
            <person name="Shende V.V."/>
            <person name="Wierzbicki I.H."/>
            <person name="Pendleton A.L."/>
            <person name="Watervoot N.F."/>
            <person name="Auber R.P."/>
            <person name="Gonzalez D.J."/>
            <person name="Wisecaver J.H."/>
            <person name="Moore B.S."/>
        </authorList>
    </citation>
    <scope>NUCLEOTIDE SEQUENCE [LARGE SCALE GENOMIC DNA]</scope>
    <source>
        <strain evidence="2 3">12B1</strain>
    </source>
</reference>
<protein>
    <recommendedName>
        <fullName evidence="4">FACT complex subunit</fullName>
    </recommendedName>
</protein>
<evidence type="ECO:0008006" key="4">
    <source>
        <dbReference type="Google" id="ProtNLM"/>
    </source>
</evidence>
<comment type="caution">
    <text evidence="2">The sequence shown here is derived from an EMBL/GenBank/DDBJ whole genome shotgun (WGS) entry which is preliminary data.</text>
</comment>
<organism evidence="2 3">
    <name type="scientific">Prymnesium parvum</name>
    <name type="common">Toxic golden alga</name>
    <dbReference type="NCBI Taxonomy" id="97485"/>
    <lineage>
        <taxon>Eukaryota</taxon>
        <taxon>Haptista</taxon>
        <taxon>Haptophyta</taxon>
        <taxon>Prymnesiophyceae</taxon>
        <taxon>Prymnesiales</taxon>
        <taxon>Prymnesiaceae</taxon>
        <taxon>Prymnesium</taxon>
    </lineage>
</organism>
<dbReference type="EMBL" id="JBGBPQ010000003">
    <property type="protein sequence ID" value="KAL1526706.1"/>
    <property type="molecule type" value="Genomic_DNA"/>
</dbReference>
<evidence type="ECO:0000313" key="3">
    <source>
        <dbReference type="Proteomes" id="UP001515480"/>
    </source>
</evidence>
<dbReference type="Proteomes" id="UP001515480">
    <property type="component" value="Unassembled WGS sequence"/>
</dbReference>
<feature type="compositionally biased region" description="Basic and acidic residues" evidence="1">
    <location>
        <begin position="240"/>
        <end position="250"/>
    </location>
</feature>
<sequence>MITEVDDANDSATSKITWTKERDITLLGQIVKVGKAAFETNRGGGKSKDGNKQLTQEQIWAGPGGIVSVLKQDYGHLFQGVKWPSTQSVINHITHKQSGLIFKCKHLYTSGMEQVKEGGTEGTKDERPLGEFETLLIEVAELYNEVKAEKEKAESEKDADIRKTDSRNEFMQDAACKGDFEAMSKEERTGNFAMRKSKAKQGEAGQSSRAKHGEAWRSMAKHGAAGRSRAQQGAAGRSRAKVERAKDRAHGGRWWASGGRW</sequence>
<proteinExistence type="predicted"/>
<feature type="region of interest" description="Disordered" evidence="1">
    <location>
        <begin position="147"/>
        <end position="166"/>
    </location>
</feature>
<keyword evidence="3" id="KW-1185">Reference proteome</keyword>
<name>A0AB34K0S9_PRYPA</name>
<feature type="compositionally biased region" description="Low complexity" evidence="1">
    <location>
        <begin position="223"/>
        <end position="237"/>
    </location>
</feature>
<accession>A0AB34K0S9</accession>